<sequence>MRWAERAKYRYLVERLAGDQPLIPRSQPSAESFDLEDPEGASCYLKREAETAQALQAAGIAVGSGVDLGELDSEADATLIAPAALISAADVAALIEKGVGTAIKRAMARPGSEDLLSSRVPAFIEKKREELGPQAKHLADYPGRIAVFRAIVGDKPIGMSTTEQIQASGAE</sequence>
<accession>A0A0F9TTE1</accession>
<dbReference type="AlphaFoldDB" id="A0A0F9TTE1"/>
<comment type="caution">
    <text evidence="1">The sequence shown here is derived from an EMBL/GenBank/DDBJ whole genome shotgun (WGS) entry which is preliminary data.</text>
</comment>
<proteinExistence type="predicted"/>
<organism evidence="1">
    <name type="scientific">marine sediment metagenome</name>
    <dbReference type="NCBI Taxonomy" id="412755"/>
    <lineage>
        <taxon>unclassified sequences</taxon>
        <taxon>metagenomes</taxon>
        <taxon>ecological metagenomes</taxon>
    </lineage>
</organism>
<gene>
    <name evidence="1" type="ORF">LCGC14_0308010</name>
</gene>
<dbReference type="EMBL" id="LAZR01000198">
    <property type="protein sequence ID" value="KKN82614.1"/>
    <property type="molecule type" value="Genomic_DNA"/>
</dbReference>
<evidence type="ECO:0000313" key="1">
    <source>
        <dbReference type="EMBL" id="KKN82614.1"/>
    </source>
</evidence>
<protein>
    <submittedName>
        <fullName evidence="1">Uncharacterized protein</fullName>
    </submittedName>
</protein>
<name>A0A0F9TTE1_9ZZZZ</name>
<reference evidence="1" key="1">
    <citation type="journal article" date="2015" name="Nature">
        <title>Complex archaea that bridge the gap between prokaryotes and eukaryotes.</title>
        <authorList>
            <person name="Spang A."/>
            <person name="Saw J.H."/>
            <person name="Jorgensen S.L."/>
            <person name="Zaremba-Niedzwiedzka K."/>
            <person name="Martijn J."/>
            <person name="Lind A.E."/>
            <person name="van Eijk R."/>
            <person name="Schleper C."/>
            <person name="Guy L."/>
            <person name="Ettema T.J."/>
        </authorList>
    </citation>
    <scope>NUCLEOTIDE SEQUENCE</scope>
</reference>